<feature type="compositionally biased region" description="Low complexity" evidence="1">
    <location>
        <begin position="93"/>
        <end position="102"/>
    </location>
</feature>
<dbReference type="AlphaFoldDB" id="A0A6G1D8B4"/>
<dbReference type="PANTHER" id="PTHR33699:SF1">
    <property type="entry name" value="OS12G0418200 PROTEIN"/>
    <property type="match status" value="1"/>
</dbReference>
<evidence type="ECO:0000313" key="3">
    <source>
        <dbReference type="Proteomes" id="UP000479710"/>
    </source>
</evidence>
<comment type="caution">
    <text evidence="2">The sequence shown here is derived from an EMBL/GenBank/DDBJ whole genome shotgun (WGS) entry which is preliminary data.</text>
</comment>
<organism evidence="2 3">
    <name type="scientific">Oryza meyeriana var. granulata</name>
    <dbReference type="NCBI Taxonomy" id="110450"/>
    <lineage>
        <taxon>Eukaryota</taxon>
        <taxon>Viridiplantae</taxon>
        <taxon>Streptophyta</taxon>
        <taxon>Embryophyta</taxon>
        <taxon>Tracheophyta</taxon>
        <taxon>Spermatophyta</taxon>
        <taxon>Magnoliopsida</taxon>
        <taxon>Liliopsida</taxon>
        <taxon>Poales</taxon>
        <taxon>Poaceae</taxon>
        <taxon>BOP clade</taxon>
        <taxon>Oryzoideae</taxon>
        <taxon>Oryzeae</taxon>
        <taxon>Oryzinae</taxon>
        <taxon>Oryza</taxon>
        <taxon>Oryza meyeriana</taxon>
    </lineage>
</organism>
<feature type="region of interest" description="Disordered" evidence="1">
    <location>
        <begin position="46"/>
        <end position="102"/>
    </location>
</feature>
<dbReference type="OrthoDB" id="692164at2759"/>
<dbReference type="PANTHER" id="PTHR33699">
    <property type="entry name" value="EXPRESSED PROTEIN"/>
    <property type="match status" value="1"/>
</dbReference>
<dbReference type="Proteomes" id="UP000479710">
    <property type="component" value="Unassembled WGS sequence"/>
</dbReference>
<evidence type="ECO:0000256" key="1">
    <source>
        <dbReference type="SAM" id="MobiDB-lite"/>
    </source>
</evidence>
<reference evidence="2 3" key="1">
    <citation type="submission" date="2019-11" db="EMBL/GenBank/DDBJ databases">
        <title>Whole genome sequence of Oryza granulata.</title>
        <authorList>
            <person name="Li W."/>
        </authorList>
    </citation>
    <scope>NUCLEOTIDE SEQUENCE [LARGE SCALE GENOMIC DNA]</scope>
    <source>
        <strain evidence="3">cv. Menghai</strain>
        <tissue evidence="2">Leaf</tissue>
    </source>
</reference>
<sequence length="152" mass="16791">MLQEARRRRRRRHVPAFGEWNYSYADEPEACSEAWFRFSYPGPPPCKPAAAPVKARRAGSGGAAPGRERERPCDSGRGRLQEKAAVSRRSSRASDASGVAAATPARAVIAMRRPVVDADLYRVPPPDFASQRPRNRVVRSMWMGCLGLNCVP</sequence>
<name>A0A6G1D8B4_9ORYZ</name>
<feature type="compositionally biased region" description="Basic and acidic residues" evidence="1">
    <location>
        <begin position="66"/>
        <end position="82"/>
    </location>
</feature>
<accession>A0A6G1D8B4</accession>
<protein>
    <submittedName>
        <fullName evidence="2">Uncharacterized protein</fullName>
    </submittedName>
</protein>
<gene>
    <name evidence="2" type="ORF">E2562_030536</name>
</gene>
<keyword evidence="3" id="KW-1185">Reference proteome</keyword>
<proteinExistence type="predicted"/>
<dbReference type="EMBL" id="SPHZ02000007">
    <property type="protein sequence ID" value="KAF0908995.1"/>
    <property type="molecule type" value="Genomic_DNA"/>
</dbReference>
<evidence type="ECO:0000313" key="2">
    <source>
        <dbReference type="EMBL" id="KAF0908995.1"/>
    </source>
</evidence>